<gene>
    <name evidence="2" type="ORF">Pr1d_37700</name>
</gene>
<proteinExistence type="predicted"/>
<dbReference type="RefSeq" id="WP_148074795.1">
    <property type="nucleotide sequence ID" value="NZ_CP042913.1"/>
</dbReference>
<dbReference type="PANTHER" id="PTHR12110">
    <property type="entry name" value="HYDROXYPYRUVATE ISOMERASE"/>
    <property type="match status" value="1"/>
</dbReference>
<dbReference type="EMBL" id="CP042913">
    <property type="protein sequence ID" value="QEG36456.1"/>
    <property type="molecule type" value="Genomic_DNA"/>
</dbReference>
<dbReference type="InterPro" id="IPR050312">
    <property type="entry name" value="IolE/XylAMocC-like"/>
</dbReference>
<evidence type="ECO:0000313" key="2">
    <source>
        <dbReference type="EMBL" id="QEG36456.1"/>
    </source>
</evidence>
<dbReference type="InterPro" id="IPR013022">
    <property type="entry name" value="Xyl_isomerase-like_TIM-brl"/>
</dbReference>
<dbReference type="PROSITE" id="PS51318">
    <property type="entry name" value="TAT"/>
    <property type="match status" value="1"/>
</dbReference>
<feature type="domain" description="Xylose isomerase-like TIM barrel" evidence="1">
    <location>
        <begin position="62"/>
        <end position="294"/>
    </location>
</feature>
<keyword evidence="2" id="KW-0413">Isomerase</keyword>
<dbReference type="Pfam" id="PF01261">
    <property type="entry name" value="AP_endonuc_2"/>
    <property type="match status" value="1"/>
</dbReference>
<evidence type="ECO:0000259" key="1">
    <source>
        <dbReference type="Pfam" id="PF01261"/>
    </source>
</evidence>
<dbReference type="Proteomes" id="UP000323917">
    <property type="component" value="Chromosome"/>
</dbReference>
<keyword evidence="3" id="KW-1185">Reference proteome</keyword>
<dbReference type="InterPro" id="IPR036237">
    <property type="entry name" value="Xyl_isomerase-like_sf"/>
</dbReference>
<dbReference type="Gene3D" id="3.20.20.150">
    <property type="entry name" value="Divalent-metal-dependent TIM barrel enzymes"/>
    <property type="match status" value="1"/>
</dbReference>
<evidence type="ECO:0000313" key="3">
    <source>
        <dbReference type="Proteomes" id="UP000323917"/>
    </source>
</evidence>
<organism evidence="2 3">
    <name type="scientific">Bythopirellula goksoeyrii</name>
    <dbReference type="NCBI Taxonomy" id="1400387"/>
    <lineage>
        <taxon>Bacteria</taxon>
        <taxon>Pseudomonadati</taxon>
        <taxon>Planctomycetota</taxon>
        <taxon>Planctomycetia</taxon>
        <taxon>Pirellulales</taxon>
        <taxon>Lacipirellulaceae</taxon>
        <taxon>Bythopirellula</taxon>
    </lineage>
</organism>
<dbReference type="KEGG" id="bgok:Pr1d_37700"/>
<dbReference type="GO" id="GO:0016853">
    <property type="term" value="F:isomerase activity"/>
    <property type="evidence" value="ECO:0007669"/>
    <property type="project" value="UniProtKB-KW"/>
</dbReference>
<dbReference type="OrthoDB" id="248282at2"/>
<reference evidence="2 3" key="1">
    <citation type="submission" date="2019-08" db="EMBL/GenBank/DDBJ databases">
        <title>Deep-cultivation of Planctomycetes and their phenomic and genomic characterization uncovers novel biology.</title>
        <authorList>
            <person name="Wiegand S."/>
            <person name="Jogler M."/>
            <person name="Boedeker C."/>
            <person name="Pinto D."/>
            <person name="Vollmers J."/>
            <person name="Rivas-Marin E."/>
            <person name="Kohn T."/>
            <person name="Peeters S.H."/>
            <person name="Heuer A."/>
            <person name="Rast P."/>
            <person name="Oberbeckmann S."/>
            <person name="Bunk B."/>
            <person name="Jeske O."/>
            <person name="Meyerdierks A."/>
            <person name="Storesund J.E."/>
            <person name="Kallscheuer N."/>
            <person name="Luecker S."/>
            <person name="Lage O.M."/>
            <person name="Pohl T."/>
            <person name="Merkel B.J."/>
            <person name="Hornburger P."/>
            <person name="Mueller R.-W."/>
            <person name="Bruemmer F."/>
            <person name="Labrenz M."/>
            <person name="Spormann A.M."/>
            <person name="Op den Camp H."/>
            <person name="Overmann J."/>
            <person name="Amann R."/>
            <person name="Jetten M.S.M."/>
            <person name="Mascher T."/>
            <person name="Medema M.H."/>
            <person name="Devos D.P."/>
            <person name="Kaster A.-K."/>
            <person name="Ovreas L."/>
            <person name="Rohde M."/>
            <person name="Galperin M.Y."/>
            <person name="Jogler C."/>
        </authorList>
    </citation>
    <scope>NUCLEOTIDE SEQUENCE [LARGE SCALE GENOMIC DNA]</scope>
    <source>
        <strain evidence="2 3">Pr1d</strain>
    </source>
</reference>
<protein>
    <submittedName>
        <fullName evidence="2">Xylose isomerase-like TIM barrel</fullName>
    </submittedName>
</protein>
<dbReference type="AlphaFoldDB" id="A0A5B9QHK1"/>
<dbReference type="SUPFAM" id="SSF51658">
    <property type="entry name" value="Xylose isomerase-like"/>
    <property type="match status" value="1"/>
</dbReference>
<dbReference type="InterPro" id="IPR006311">
    <property type="entry name" value="TAT_signal"/>
</dbReference>
<sequence>MKPEDYASPISRRDFGMGLAIAAAATTLPSRLVAAEAAQPKQRKFCAFIKFLQDLDYDQLADAIAEAGFDGVEVPARDNGGYIKPAVAADELPKLQEALAKRNLEITILTTEIVSADQPYARPLLEAAAALKIPRYRLGFYRYDLKRPILEQVAELQPTFQGLADMNREIGIAGIYQNHCGADFVGATIWDLQRLLKDYPVSELGCVFDFRHAQVEAGEAWPVYYDVIEPHISVVSVKDYVWDGAKSKHTPLGQGRLDPKCLKVLNASNFSGPISVHVEYLPKGSVDENLQALKSDLQTLKKMLAA</sequence>
<accession>A0A5B9QHK1</accession>
<name>A0A5B9QHK1_9BACT</name>